<name>A0ABP6QGT3_9ACTN</name>
<proteinExistence type="predicted"/>
<gene>
    <name evidence="1" type="ORF">GCM10010468_49400</name>
</gene>
<dbReference type="EMBL" id="BAAAUV010000013">
    <property type="protein sequence ID" value="GAA3223126.1"/>
    <property type="molecule type" value="Genomic_DNA"/>
</dbReference>
<protein>
    <submittedName>
        <fullName evidence="1">Uncharacterized protein</fullName>
    </submittedName>
</protein>
<dbReference type="Proteomes" id="UP001501237">
    <property type="component" value="Unassembled WGS sequence"/>
</dbReference>
<dbReference type="RefSeq" id="WP_344832487.1">
    <property type="nucleotide sequence ID" value="NZ_BAAAUV010000013.1"/>
</dbReference>
<keyword evidence="2" id="KW-1185">Reference proteome</keyword>
<accession>A0ABP6QGT3</accession>
<reference evidence="2" key="1">
    <citation type="journal article" date="2019" name="Int. J. Syst. Evol. Microbiol.">
        <title>The Global Catalogue of Microorganisms (GCM) 10K type strain sequencing project: providing services to taxonomists for standard genome sequencing and annotation.</title>
        <authorList>
            <consortium name="The Broad Institute Genomics Platform"/>
            <consortium name="The Broad Institute Genome Sequencing Center for Infectious Disease"/>
            <person name="Wu L."/>
            <person name="Ma J."/>
        </authorList>
    </citation>
    <scope>NUCLEOTIDE SEQUENCE [LARGE SCALE GENOMIC DNA]</scope>
    <source>
        <strain evidence="2">JCM 9377</strain>
    </source>
</reference>
<sequence>MNDRHTPRSAALLFADALECLDLLEPALAREPIRHMLRAGIEQCASSHSLLGKPVNYLLQLAEVLVDEGRHRAPTTRSDDRVESAEATLARVREVVADMRAVLGMQGWVVTLTAALNEPGRPA</sequence>
<organism evidence="1 2">
    <name type="scientific">Actinocorallia longicatena</name>
    <dbReference type="NCBI Taxonomy" id="111803"/>
    <lineage>
        <taxon>Bacteria</taxon>
        <taxon>Bacillati</taxon>
        <taxon>Actinomycetota</taxon>
        <taxon>Actinomycetes</taxon>
        <taxon>Streptosporangiales</taxon>
        <taxon>Thermomonosporaceae</taxon>
        <taxon>Actinocorallia</taxon>
    </lineage>
</organism>
<evidence type="ECO:0000313" key="1">
    <source>
        <dbReference type="EMBL" id="GAA3223126.1"/>
    </source>
</evidence>
<comment type="caution">
    <text evidence="1">The sequence shown here is derived from an EMBL/GenBank/DDBJ whole genome shotgun (WGS) entry which is preliminary data.</text>
</comment>
<evidence type="ECO:0000313" key="2">
    <source>
        <dbReference type="Proteomes" id="UP001501237"/>
    </source>
</evidence>